<gene>
    <name evidence="1" type="ORF">GCM10017591_13300</name>
</gene>
<organism evidence="1 2">
    <name type="scientific">Microbacterium dextranolyticum</name>
    <dbReference type="NCBI Taxonomy" id="36806"/>
    <lineage>
        <taxon>Bacteria</taxon>
        <taxon>Bacillati</taxon>
        <taxon>Actinomycetota</taxon>
        <taxon>Actinomycetes</taxon>
        <taxon>Micrococcales</taxon>
        <taxon>Microbacteriaceae</taxon>
        <taxon>Microbacterium</taxon>
    </lineage>
</organism>
<protein>
    <submittedName>
        <fullName evidence="1">Uncharacterized protein</fullName>
    </submittedName>
</protein>
<reference evidence="1" key="2">
    <citation type="submission" date="2023-01" db="EMBL/GenBank/DDBJ databases">
        <authorList>
            <person name="Sun Q."/>
            <person name="Evtushenko L."/>
        </authorList>
    </citation>
    <scope>NUCLEOTIDE SEQUENCE</scope>
    <source>
        <strain evidence="1">VKM Ac-1940</strain>
    </source>
</reference>
<reference evidence="1" key="1">
    <citation type="journal article" date="2014" name="Int. J. Syst. Evol. Microbiol.">
        <title>Complete genome sequence of Corynebacterium casei LMG S-19264T (=DSM 44701T), isolated from a smear-ripened cheese.</title>
        <authorList>
            <consortium name="US DOE Joint Genome Institute (JGI-PGF)"/>
            <person name="Walter F."/>
            <person name="Albersmeier A."/>
            <person name="Kalinowski J."/>
            <person name="Ruckert C."/>
        </authorList>
    </citation>
    <scope>NUCLEOTIDE SEQUENCE</scope>
    <source>
        <strain evidence="1">VKM Ac-1940</strain>
    </source>
</reference>
<proteinExistence type="predicted"/>
<dbReference type="EMBL" id="BSER01000008">
    <property type="protein sequence ID" value="GLJ95268.1"/>
    <property type="molecule type" value="Genomic_DNA"/>
</dbReference>
<comment type="caution">
    <text evidence="1">The sequence shown here is derived from an EMBL/GenBank/DDBJ whole genome shotgun (WGS) entry which is preliminary data.</text>
</comment>
<dbReference type="Proteomes" id="UP001142291">
    <property type="component" value="Unassembled WGS sequence"/>
</dbReference>
<name>A0A9W6M671_9MICO</name>
<dbReference type="AlphaFoldDB" id="A0A9W6M671"/>
<evidence type="ECO:0000313" key="1">
    <source>
        <dbReference type="EMBL" id="GLJ95268.1"/>
    </source>
</evidence>
<accession>A0A9W6M671</accession>
<dbReference type="RefSeq" id="WP_204964757.1">
    <property type="nucleotide sequence ID" value="NZ_BAAAUR010000005.1"/>
</dbReference>
<keyword evidence="2" id="KW-1185">Reference proteome</keyword>
<sequence length="78" mass="8255">MTPAPVANAAKDAAAAIAAHLTADGWTEKLVRSDDERTVGGFRKDGWYTDIAWYATVAGKAEALDLAIVSPETVRGDH</sequence>
<evidence type="ECO:0000313" key="2">
    <source>
        <dbReference type="Proteomes" id="UP001142291"/>
    </source>
</evidence>